<dbReference type="InterPro" id="IPR036291">
    <property type="entry name" value="NAD(P)-bd_dom_sf"/>
</dbReference>
<dbReference type="AlphaFoldDB" id="A0A1H5Y3H6"/>
<protein>
    <submittedName>
        <fullName evidence="5">Predicted dehydrogenase</fullName>
    </submittedName>
</protein>
<dbReference type="SUPFAM" id="SSF55347">
    <property type="entry name" value="Glyceraldehyde-3-phosphate dehydrogenase-like, C-terminal domain"/>
    <property type="match status" value="1"/>
</dbReference>
<proteinExistence type="predicted"/>
<dbReference type="PANTHER" id="PTHR43818">
    <property type="entry name" value="BCDNA.GH03377"/>
    <property type="match status" value="1"/>
</dbReference>
<keyword evidence="6" id="KW-1185">Reference proteome</keyword>
<dbReference type="EMBL" id="FNVA01000003">
    <property type="protein sequence ID" value="SEG18237.1"/>
    <property type="molecule type" value="Genomic_DNA"/>
</dbReference>
<dbReference type="Pfam" id="PF22725">
    <property type="entry name" value="GFO_IDH_MocA_C3"/>
    <property type="match status" value="1"/>
</dbReference>
<organism evidence="5 6">
    <name type="scientific">Bryocella elongata</name>
    <dbReference type="NCBI Taxonomy" id="863522"/>
    <lineage>
        <taxon>Bacteria</taxon>
        <taxon>Pseudomonadati</taxon>
        <taxon>Acidobacteriota</taxon>
        <taxon>Terriglobia</taxon>
        <taxon>Terriglobales</taxon>
        <taxon>Acidobacteriaceae</taxon>
        <taxon>Bryocella</taxon>
    </lineage>
</organism>
<dbReference type="Pfam" id="PF01408">
    <property type="entry name" value="GFO_IDH_MocA"/>
    <property type="match status" value="1"/>
</dbReference>
<feature type="domain" description="Gfo/Idh/MocA-like oxidoreductase N-terminal" evidence="3">
    <location>
        <begin position="28"/>
        <end position="148"/>
    </location>
</feature>
<keyword evidence="1" id="KW-0560">Oxidoreductase</keyword>
<dbReference type="Gene3D" id="3.40.50.720">
    <property type="entry name" value="NAD(P)-binding Rossmann-like Domain"/>
    <property type="match status" value="1"/>
</dbReference>
<evidence type="ECO:0000259" key="4">
    <source>
        <dbReference type="Pfam" id="PF22725"/>
    </source>
</evidence>
<dbReference type="PANTHER" id="PTHR43818:SF11">
    <property type="entry name" value="BCDNA.GH03377"/>
    <property type="match status" value="1"/>
</dbReference>
<feature type="domain" description="GFO/IDH/MocA-like oxidoreductase" evidence="4">
    <location>
        <begin position="163"/>
        <end position="282"/>
    </location>
</feature>
<dbReference type="InterPro" id="IPR050463">
    <property type="entry name" value="Gfo/Idh/MocA_oxidrdct_glycsds"/>
</dbReference>
<dbReference type="InterPro" id="IPR055170">
    <property type="entry name" value="GFO_IDH_MocA-like_dom"/>
</dbReference>
<evidence type="ECO:0000313" key="5">
    <source>
        <dbReference type="EMBL" id="SEG18237.1"/>
    </source>
</evidence>
<reference evidence="5 6" key="1">
    <citation type="submission" date="2016-10" db="EMBL/GenBank/DDBJ databases">
        <authorList>
            <person name="de Groot N.N."/>
        </authorList>
    </citation>
    <scope>NUCLEOTIDE SEQUENCE [LARGE SCALE GENOMIC DNA]</scope>
    <source>
        <strain evidence="5 6">DSM 22489</strain>
    </source>
</reference>
<evidence type="ECO:0000313" key="6">
    <source>
        <dbReference type="Proteomes" id="UP000236728"/>
    </source>
</evidence>
<dbReference type="GO" id="GO:0016491">
    <property type="term" value="F:oxidoreductase activity"/>
    <property type="evidence" value="ECO:0007669"/>
    <property type="project" value="UniProtKB-KW"/>
</dbReference>
<dbReference type="GO" id="GO:0000166">
    <property type="term" value="F:nucleotide binding"/>
    <property type="evidence" value="ECO:0007669"/>
    <property type="project" value="InterPro"/>
</dbReference>
<keyword evidence="2" id="KW-0732">Signal</keyword>
<evidence type="ECO:0000256" key="1">
    <source>
        <dbReference type="ARBA" id="ARBA00023002"/>
    </source>
</evidence>
<evidence type="ECO:0000256" key="2">
    <source>
        <dbReference type="SAM" id="SignalP"/>
    </source>
</evidence>
<accession>A0A1H5Y3H6</accession>
<sequence length="368" mass="40124">MRAIKCLLATFALAATSLAMNAQQPVPIAVIGLEHGHAMGLFNTLRHTHNVEVVGIVEKDPTLRAKYAKQFSLASSLFYDTNDAMLAAVHPKAVLVYTSPEKHRLVVEWAAKHGLDAMMEKPFATTLADAVAMRDAGRKYHTRVLVNYETGWYASNAEVLKDVADGKLGHVYKVVVHDGHQGPKEIGVGPEFMAFLGDPARGGAGAMFDFGCYGADLLTVMRHGELPVSVTAVAQTNKPGTYPHVDDDATIILRYKDAQAVLMPSWDWSFARKDMEVYGDKGIEVALDPDRVSTRFAQRDQPTTQDAPKLPLAYTNSLEYLAAIERGEIKGDDDLTSVDVNLATMQILDAAKRSSQTGRTVTVIPVSK</sequence>
<dbReference type="SUPFAM" id="SSF51735">
    <property type="entry name" value="NAD(P)-binding Rossmann-fold domains"/>
    <property type="match status" value="1"/>
</dbReference>
<name>A0A1H5Y3H6_9BACT</name>
<dbReference type="OrthoDB" id="9815825at2"/>
<dbReference type="InterPro" id="IPR000683">
    <property type="entry name" value="Gfo/Idh/MocA-like_OxRdtase_N"/>
</dbReference>
<feature type="chain" id="PRO_5009290122" evidence="2">
    <location>
        <begin position="23"/>
        <end position="368"/>
    </location>
</feature>
<dbReference type="RefSeq" id="WP_103932991.1">
    <property type="nucleotide sequence ID" value="NZ_FNVA01000003.1"/>
</dbReference>
<evidence type="ECO:0000259" key="3">
    <source>
        <dbReference type="Pfam" id="PF01408"/>
    </source>
</evidence>
<feature type="signal peptide" evidence="2">
    <location>
        <begin position="1"/>
        <end position="22"/>
    </location>
</feature>
<dbReference type="Proteomes" id="UP000236728">
    <property type="component" value="Unassembled WGS sequence"/>
</dbReference>
<dbReference type="Gene3D" id="3.30.360.10">
    <property type="entry name" value="Dihydrodipicolinate Reductase, domain 2"/>
    <property type="match status" value="1"/>
</dbReference>
<gene>
    <name evidence="5" type="ORF">SAMN05421819_2090</name>
</gene>